<evidence type="ECO:0000313" key="2">
    <source>
        <dbReference type="EMBL" id="CAA9522612.1"/>
    </source>
</evidence>
<feature type="region of interest" description="Disordered" evidence="1">
    <location>
        <begin position="52"/>
        <end position="71"/>
    </location>
</feature>
<dbReference type="EMBL" id="CADCVW010000106">
    <property type="protein sequence ID" value="CAA9522612.1"/>
    <property type="molecule type" value="Genomic_DNA"/>
</dbReference>
<dbReference type="Gene3D" id="3.40.50.450">
    <property type="match status" value="1"/>
</dbReference>
<reference evidence="2" key="1">
    <citation type="submission" date="2020-02" db="EMBL/GenBank/DDBJ databases">
        <authorList>
            <person name="Meier V. D."/>
        </authorList>
    </citation>
    <scope>NUCLEOTIDE SEQUENCE</scope>
    <source>
        <strain evidence="2">AVDCRST_MAG39</strain>
    </source>
</reference>
<evidence type="ECO:0000256" key="1">
    <source>
        <dbReference type="SAM" id="MobiDB-lite"/>
    </source>
</evidence>
<gene>
    <name evidence="2" type="ORF">AVDCRST_MAG39-2865</name>
</gene>
<sequence length="71" mass="7510">MLEAASAALPDQLDWLRLMRTGNVGSVTYFQLLARVGSAAAALDAIPEIARRGGGNRASRPARSSSARRRG</sequence>
<protein>
    <submittedName>
        <fullName evidence="2">Uncharacterized protein</fullName>
    </submittedName>
</protein>
<organism evidence="2">
    <name type="scientific">uncultured Sphingomonadaceae bacterium</name>
    <dbReference type="NCBI Taxonomy" id="169976"/>
    <lineage>
        <taxon>Bacteria</taxon>
        <taxon>Pseudomonadati</taxon>
        <taxon>Pseudomonadota</taxon>
        <taxon>Alphaproteobacteria</taxon>
        <taxon>Sphingomonadales</taxon>
        <taxon>Sphingomonadaceae</taxon>
        <taxon>environmental samples</taxon>
    </lineage>
</organism>
<dbReference type="Pfam" id="PF21102">
    <property type="entry name" value="DprA_N"/>
    <property type="match status" value="1"/>
</dbReference>
<name>A0A6J4THG0_9SPHN</name>
<dbReference type="AlphaFoldDB" id="A0A6J4THG0"/>
<proteinExistence type="predicted"/>
<accession>A0A6J4THG0</accession>